<organism evidence="1 2">
    <name type="scientific">Rhodococcus ruber</name>
    <dbReference type="NCBI Taxonomy" id="1830"/>
    <lineage>
        <taxon>Bacteria</taxon>
        <taxon>Bacillati</taxon>
        <taxon>Actinomycetota</taxon>
        <taxon>Actinomycetes</taxon>
        <taxon>Mycobacteriales</taxon>
        <taxon>Nocardiaceae</taxon>
        <taxon>Rhodococcus</taxon>
    </lineage>
</organism>
<dbReference type="eggNOG" id="COG5340">
    <property type="taxonomic scope" value="Bacteria"/>
</dbReference>
<reference evidence="1 2" key="1">
    <citation type="journal article" date="2014" name="Genome Announc.">
        <title>Draft Genome Sequence of Propane- and Butane-Oxidizing Actinobacterium Rhodococcus ruber IEGM 231.</title>
        <authorList>
            <person name="Ivshina I.B."/>
            <person name="Kuyukina M.S."/>
            <person name="Krivoruchko A.V."/>
            <person name="Barbe V."/>
            <person name="Fischer C."/>
        </authorList>
    </citation>
    <scope>NUCLEOTIDE SEQUENCE [LARGE SCALE GENOMIC DNA]</scope>
</reference>
<accession>A0A098BIQ4</accession>
<dbReference type="GeneID" id="66837385"/>
<dbReference type="RefSeq" id="WP_040270630.1">
    <property type="nucleotide sequence ID" value="NZ_CP023714.1"/>
</dbReference>
<gene>
    <name evidence="1" type="ORF">RHRU231_330048</name>
</gene>
<evidence type="ECO:0000313" key="2">
    <source>
        <dbReference type="Proteomes" id="UP000042997"/>
    </source>
</evidence>
<dbReference type="EMBL" id="CCSD01000043">
    <property type="protein sequence ID" value="CDZ87591.1"/>
    <property type="molecule type" value="Genomic_DNA"/>
</dbReference>
<proteinExistence type="predicted"/>
<sequence length="348" mass="38674">MRFLPDVPELDRIVTFQHGIVTRAQLEHHGRTWPWIRHRLERGRWQQVLRGVYSVTTGPLSRPAVLAAAVAFSGEAAVLSHCTAAEEWGMLSHDPLEPVHVTVPVGSSTRGQTATFATAKPRGIRLPHLGDMLHPGVIVHRSRAHAHIGVPTMPPRTGRADTALDLATAAPTPHDGYLRLIRVVSDSRIPLSEIRRRMQERTPYRYRKALDDAVRLLADGVQSMLELRYATEVEQRHGLPPAHRQTPTVVDGRTLYEDCTYDVHGAALTVRLDGRRFHSMAEVAFRDRRRDNAAELAGRSRLVYGYDEVSRDPCGVAAEVEAVLTRLGWRRTTDNGCSCAAGVSFGLP</sequence>
<name>A0A098BIQ4_9NOCA</name>
<dbReference type="AlphaFoldDB" id="A0A098BIQ4"/>
<dbReference type="Proteomes" id="UP000042997">
    <property type="component" value="Unassembled WGS sequence"/>
</dbReference>
<protein>
    <submittedName>
        <fullName evidence="1">Uncharacterized protein</fullName>
    </submittedName>
</protein>
<dbReference type="OrthoDB" id="5146042at2"/>
<evidence type="ECO:0000313" key="1">
    <source>
        <dbReference type="EMBL" id="CDZ87591.1"/>
    </source>
</evidence>